<evidence type="ECO:0008006" key="4">
    <source>
        <dbReference type="Google" id="ProtNLM"/>
    </source>
</evidence>
<dbReference type="Proteomes" id="UP000722625">
    <property type="component" value="Unassembled WGS sequence"/>
</dbReference>
<dbReference type="RefSeq" id="WP_213296756.1">
    <property type="nucleotide sequence ID" value="NZ_JAGYVZ010000004.1"/>
</dbReference>
<organism evidence="2 3">
    <name type="scientific">Flavobacterium psychroterrae</name>
    <dbReference type="NCBI Taxonomy" id="2133767"/>
    <lineage>
        <taxon>Bacteria</taxon>
        <taxon>Pseudomonadati</taxon>
        <taxon>Bacteroidota</taxon>
        <taxon>Flavobacteriia</taxon>
        <taxon>Flavobacteriales</taxon>
        <taxon>Flavobacteriaceae</taxon>
        <taxon>Flavobacterium</taxon>
    </lineage>
</organism>
<evidence type="ECO:0000256" key="1">
    <source>
        <dbReference type="SAM" id="SignalP"/>
    </source>
</evidence>
<comment type="caution">
    <text evidence="2">The sequence shown here is derived from an EMBL/GenBank/DDBJ whole genome shotgun (WGS) entry which is preliminary data.</text>
</comment>
<name>A0ABS5P8Z4_9FLAO</name>
<dbReference type="PROSITE" id="PS51257">
    <property type="entry name" value="PROKAR_LIPOPROTEIN"/>
    <property type="match status" value="1"/>
</dbReference>
<feature type="chain" id="PRO_5046347132" description="Lipocalin-like domain-containing protein" evidence="1">
    <location>
        <begin position="22"/>
        <end position="143"/>
    </location>
</feature>
<gene>
    <name evidence="2" type="ORF">KHA90_06815</name>
</gene>
<protein>
    <recommendedName>
        <fullName evidence="4">Lipocalin-like domain-containing protein</fullName>
    </recommendedName>
</protein>
<dbReference type="EMBL" id="JAGYVZ010000004">
    <property type="protein sequence ID" value="MBS7230729.1"/>
    <property type="molecule type" value="Genomic_DNA"/>
</dbReference>
<feature type="signal peptide" evidence="1">
    <location>
        <begin position="1"/>
        <end position="21"/>
    </location>
</feature>
<reference evidence="2 3" key="1">
    <citation type="journal article" date="2018" name="Int. J. Syst. Evol. Microbiol.">
        <title>Flavobacterium chryseum sp. nov. and Flavobacterium psychroterrae sp. nov., novel environmental bacteria isolated from Antarctica.</title>
        <authorList>
            <person name="Kralova S."/>
            <person name="Svec P."/>
            <person name="Busse H.J."/>
            <person name="Stankova E."/>
            <person name="Vaczi P."/>
            <person name="Sedlacek I."/>
        </authorList>
    </citation>
    <scope>NUCLEOTIDE SEQUENCE [LARGE SCALE GENOMIC DNA]</scope>
    <source>
        <strain evidence="2 3">CCM 8827</strain>
    </source>
</reference>
<sequence length="143" mass="15692">MKKIAIVLVLILSLISCSSNDKSKASAVSDYYGKWTLVKISGNKINAETTGSKMEWQENYVFNTDGTFVKTRVADNTTTTSSGTFVIEKKDNTVGFALTHKESSPIIGNCMGDLSEFLSINEDNLLQSSWQMCDGPGLLYKKS</sequence>
<evidence type="ECO:0000313" key="3">
    <source>
        <dbReference type="Proteomes" id="UP000722625"/>
    </source>
</evidence>
<accession>A0ABS5P8Z4</accession>
<evidence type="ECO:0000313" key="2">
    <source>
        <dbReference type="EMBL" id="MBS7230729.1"/>
    </source>
</evidence>
<keyword evidence="1" id="KW-0732">Signal</keyword>
<proteinExistence type="predicted"/>
<keyword evidence="3" id="KW-1185">Reference proteome</keyword>